<name>A0AAQ3JMZ6_9LILI</name>
<dbReference type="AlphaFoldDB" id="A0AAQ3JMZ6"/>
<feature type="region of interest" description="Disordered" evidence="1">
    <location>
        <begin position="9"/>
        <end position="33"/>
    </location>
</feature>
<accession>A0AAQ3JMZ6</accession>
<dbReference type="PANTHER" id="PTHR36057">
    <property type="match status" value="1"/>
</dbReference>
<reference evidence="2 3" key="1">
    <citation type="submission" date="2023-10" db="EMBL/GenBank/DDBJ databases">
        <title>Chromosome-scale genome assembly provides insights into flower coloration mechanisms of Canna indica.</title>
        <authorList>
            <person name="Li C."/>
        </authorList>
    </citation>
    <scope>NUCLEOTIDE SEQUENCE [LARGE SCALE GENOMIC DNA]</scope>
    <source>
        <tissue evidence="2">Flower</tissue>
    </source>
</reference>
<evidence type="ECO:0000313" key="2">
    <source>
        <dbReference type="EMBL" id="WOK91907.1"/>
    </source>
</evidence>
<proteinExistence type="predicted"/>
<evidence type="ECO:0000256" key="1">
    <source>
        <dbReference type="SAM" id="MobiDB-lite"/>
    </source>
</evidence>
<keyword evidence="3" id="KW-1185">Reference proteome</keyword>
<dbReference type="SUPFAM" id="SSF52833">
    <property type="entry name" value="Thioredoxin-like"/>
    <property type="match status" value="1"/>
</dbReference>
<sequence>MAPRLLPCFGRGNHASSKSARVGTSEAADLTPEEQQKMGPLLVELFTSQGCGTSPEAEVLLSRLGRGDFAGELPPVAVLCFHVDYWDYRGWKDPFGSSTCTVRQKTYVDSLHLDTLYTPLVVVQGRAQCVGNHLDAIADAVRSAPKFPSPTMHASFERTDRGALQVFFMGALRTKVDGNGVDVMAALYESGQVTDCGGGENKGRMLNNDYVVRRLEKLITVKDISAKKQVNGTVQFLLWEGFNAAKCGLLLFVQNASLQIFGVQQFQIPDTV</sequence>
<dbReference type="InterPro" id="IPR010634">
    <property type="entry name" value="DUF1223"/>
</dbReference>
<organism evidence="2 3">
    <name type="scientific">Canna indica</name>
    <name type="common">Indian-shot</name>
    <dbReference type="NCBI Taxonomy" id="4628"/>
    <lineage>
        <taxon>Eukaryota</taxon>
        <taxon>Viridiplantae</taxon>
        <taxon>Streptophyta</taxon>
        <taxon>Embryophyta</taxon>
        <taxon>Tracheophyta</taxon>
        <taxon>Spermatophyta</taxon>
        <taxon>Magnoliopsida</taxon>
        <taxon>Liliopsida</taxon>
        <taxon>Zingiberales</taxon>
        <taxon>Cannaceae</taxon>
        <taxon>Canna</taxon>
    </lineage>
</organism>
<gene>
    <name evidence="2" type="ORF">Cni_G00598</name>
</gene>
<evidence type="ECO:0000313" key="3">
    <source>
        <dbReference type="Proteomes" id="UP001327560"/>
    </source>
</evidence>
<dbReference type="Proteomes" id="UP001327560">
    <property type="component" value="Chromosome 1"/>
</dbReference>
<dbReference type="InterPro" id="IPR036249">
    <property type="entry name" value="Thioredoxin-like_sf"/>
</dbReference>
<dbReference type="PANTHER" id="PTHR36057:SF1">
    <property type="entry name" value="LIPOPROTEIN LIPID ATTACHMENT SITE-LIKE PROTEIN, PUTATIVE (DUF1223)-RELATED"/>
    <property type="match status" value="1"/>
</dbReference>
<dbReference type="Pfam" id="PF06764">
    <property type="entry name" value="DUF1223"/>
    <property type="match status" value="1"/>
</dbReference>
<dbReference type="EMBL" id="CP136890">
    <property type="protein sequence ID" value="WOK91907.1"/>
    <property type="molecule type" value="Genomic_DNA"/>
</dbReference>
<protein>
    <submittedName>
        <fullName evidence="2">Uncharacterized protein</fullName>
    </submittedName>
</protein>